<evidence type="ECO:0000256" key="3">
    <source>
        <dbReference type="ARBA" id="ARBA00022558"/>
    </source>
</evidence>
<feature type="region of interest" description="Disordered" evidence="7">
    <location>
        <begin position="690"/>
        <end position="711"/>
    </location>
</feature>
<evidence type="ECO:0000313" key="11">
    <source>
        <dbReference type="Proteomes" id="UP000282435"/>
    </source>
</evidence>
<dbReference type="GO" id="GO:0009289">
    <property type="term" value="C:pilus"/>
    <property type="evidence" value="ECO:0007669"/>
    <property type="project" value="UniProtKB-SubCell"/>
</dbReference>
<dbReference type="InterPro" id="IPR008707">
    <property type="entry name" value="B-propeller_PilY1"/>
</dbReference>
<evidence type="ECO:0000256" key="4">
    <source>
        <dbReference type="ARBA" id="ARBA00022723"/>
    </source>
</evidence>
<dbReference type="GO" id="GO:0046872">
    <property type="term" value="F:metal ion binding"/>
    <property type="evidence" value="ECO:0007669"/>
    <property type="project" value="UniProtKB-KW"/>
</dbReference>
<evidence type="ECO:0000256" key="8">
    <source>
        <dbReference type="SAM" id="SignalP"/>
    </source>
</evidence>
<evidence type="ECO:0000256" key="6">
    <source>
        <dbReference type="ARBA" id="ARBA00023263"/>
    </source>
</evidence>
<sequence>MVSRIGKRKRRGQTAPRMPMKLAAVSVLSLFSPSLMAANINIAQSPLAGVQSTYQPNIVLVPSVEYPTAGGAYSSDDFLSDDLTPWLKGYLTLKYRNGDFNRRYLGYFDSDKCYEFKADGGNNGYFYATSRAQAPDYACPKANEFSGNVLNWGTMSALDMFRKTLTGGNRVYGTGTNTDPNHGDYAEGDGAKFNSSIGINGDTFLRRARFNEGWRSDVGWGREDMAAYRTRMRFRGLNGTPDQLKRYLPHSVVDEMLSDNRRQFGYINENGTFGRENLMRFANQNIYFHNYNFGFVFARAGRNGNEIHYLYRRNSGNGLVNRYLPVVVRVCDFAPFPGEDAKFCVPYGSKYKPEGLIQAKAREGTRFAAFGFLYTRTDDVDGGVLRAPMKYLVPPPGKSSISGNPVTNTPEWDAGTGKLNPNPENAGEGNSGVINYINKFGDRQGYKDTDPSGELYYAAMRYLRIGSQDVNGSVYRGNPNDTQKDGFPAHYDWQDPLKTGFPANSKEPMCRPNTIIWIGDTNTHYDNNLPQWDMYTNAGRANSNRVSDTGSLKTGELFRQIWNWEGRPGRKWDMNRSLKEYQYLWTGEKDGHSPGGVAGLAYWAHINDTRSDIPGNQYQSNFIIDVLEGGHSKEPGSSSYNCQQRWSGGVQLPPANSQCTYGNPWYWAAKYGGFEHGGSVQRAATLTNPNQDARSWKRASTSEENNLFGNDRMPRNFALGNSPENMAAALRRAFTRAGDFARPTQAAPTFTTPPGQKTDLKSGQSTEIISTTYDFTKLTGDVVSERQQMVNNKLQPVGGILWSASGKIGARFHNGSNYANRQVFVRNRGNGFVRFNTANKSNFASSVSGTGSLSDNDVINYTLGDNSKEAAAMARTRDKILGTMVSPTVALVSPIPASERPMGCSYTVDPNTRPRHYVVSANDGMVHVLDASGEEKMALMLSTALPWLDDYASPSYVHRYLNDGTPSVTETCLADGKAHSVAIGSAGKGGAAVYALDVTDLSSPGEGNLMWEFTNADDSDLGVGVGVPYVAKNKDGKAIAIFNSGYNNPSDRGHIFVLNVDRPRGGSWGGQYQKIPLGRAGVGDVLVLDSNKDGVPERLYAGDYDGNLWRVDYNRTTGAWTPSKLYAAPAGSPPMTTRPAAHKDPGGKTYVIAGTGQYMTADALDRNQQNYVYGFFDDGSTVTGHGQLLRQSIGGQASGDASAITRSNAAAFTISQNALSGSEKGWFIELPAGQIVTAPAIIYREQVAMFQAVSRRSNPNPTSCSLSGSTSFINVDLKNGGLFGKPVFDTNGDGVFDEKDAKTGMITFYDNIAVTSAMSLAQTANGEATVLAAMGDTGQMSLAMNPLEKPRPPQDSKGIVRRISWQEIF</sequence>
<proteinExistence type="inferred from homology"/>
<dbReference type="RefSeq" id="WP_126982764.1">
    <property type="nucleotide sequence ID" value="NZ_CP034670.1"/>
</dbReference>
<dbReference type="EMBL" id="CP034670">
    <property type="protein sequence ID" value="AZR59212.1"/>
    <property type="molecule type" value="Genomic_DNA"/>
</dbReference>
<evidence type="ECO:0000256" key="7">
    <source>
        <dbReference type="SAM" id="MobiDB-lite"/>
    </source>
</evidence>
<dbReference type="InterPro" id="IPR011047">
    <property type="entry name" value="Quinoprotein_ADH-like_sf"/>
</dbReference>
<organism evidence="10 11">
    <name type="scientific">Eikenella corrodens</name>
    <dbReference type="NCBI Taxonomy" id="539"/>
    <lineage>
        <taxon>Bacteria</taxon>
        <taxon>Pseudomonadati</taxon>
        <taxon>Pseudomonadota</taxon>
        <taxon>Betaproteobacteria</taxon>
        <taxon>Neisseriales</taxon>
        <taxon>Neisseriaceae</taxon>
        <taxon>Eikenella</taxon>
    </lineage>
</organism>
<dbReference type="Proteomes" id="UP000282435">
    <property type="component" value="Chromosome"/>
</dbReference>
<evidence type="ECO:0000313" key="10">
    <source>
        <dbReference type="EMBL" id="AZR59212.1"/>
    </source>
</evidence>
<keyword evidence="4" id="KW-0479">Metal-binding</keyword>
<evidence type="ECO:0000259" key="9">
    <source>
        <dbReference type="Pfam" id="PF05567"/>
    </source>
</evidence>
<dbReference type="SUPFAM" id="SSF50998">
    <property type="entry name" value="Quinoprotein alcohol dehydrogenase-like"/>
    <property type="match status" value="1"/>
</dbReference>
<reference evidence="10 11" key="1">
    <citation type="submission" date="2018-12" db="EMBL/GenBank/DDBJ databases">
        <title>Genome sequencing of Eikenella corrodens KCOM 3110 (= JS217).</title>
        <authorList>
            <person name="Koo J.-K."/>
            <person name="Park S.-N."/>
            <person name="Lim Y.K."/>
        </authorList>
    </citation>
    <scope>NUCLEOTIDE SEQUENCE [LARGE SCALE GENOMIC DNA]</scope>
    <source>
        <strain evidence="10 11">KCOM 3110</strain>
    </source>
</reference>
<gene>
    <name evidence="10" type="ORF">ELB75_03720</name>
</gene>
<protein>
    <recommendedName>
        <fullName evidence="9">PilY1 beta-propeller domain-containing protein</fullName>
    </recommendedName>
</protein>
<accession>A0A3S9SI61</accession>
<keyword evidence="8" id="KW-0732">Signal</keyword>
<dbReference type="Pfam" id="PF05567">
    <property type="entry name" value="T4P_PilY1"/>
    <property type="match status" value="1"/>
</dbReference>
<feature type="domain" description="PilY1 beta-propeller" evidence="9">
    <location>
        <begin position="911"/>
        <end position="1187"/>
    </location>
</feature>
<keyword evidence="3" id="KW-1029">Fimbrium biogenesis</keyword>
<evidence type="ECO:0000256" key="2">
    <source>
        <dbReference type="ARBA" id="ARBA00008387"/>
    </source>
</evidence>
<feature type="compositionally biased region" description="Polar residues" evidence="7">
    <location>
        <begin position="690"/>
        <end position="708"/>
    </location>
</feature>
<feature type="chain" id="PRO_5019399619" description="PilY1 beta-propeller domain-containing protein" evidence="8">
    <location>
        <begin position="38"/>
        <end position="1369"/>
    </location>
</feature>
<feature type="compositionally biased region" description="Polar residues" evidence="7">
    <location>
        <begin position="399"/>
        <end position="410"/>
    </location>
</feature>
<keyword evidence="5" id="KW-0106">Calcium</keyword>
<name>A0A3S9SI61_EIKCO</name>
<evidence type="ECO:0000256" key="1">
    <source>
        <dbReference type="ARBA" id="ARBA00004561"/>
    </source>
</evidence>
<feature type="region of interest" description="Disordered" evidence="7">
    <location>
        <begin position="396"/>
        <end position="428"/>
    </location>
</feature>
<dbReference type="OrthoDB" id="7156875at2"/>
<comment type="subcellular location">
    <subcellularLocation>
        <location evidence="1">Fimbrium</location>
    </subcellularLocation>
</comment>
<comment type="similarity">
    <text evidence="2">Belongs to the PilY1 family.</text>
</comment>
<evidence type="ECO:0000256" key="5">
    <source>
        <dbReference type="ARBA" id="ARBA00022837"/>
    </source>
</evidence>
<keyword evidence="6" id="KW-0281">Fimbrium</keyword>
<feature type="signal peptide" evidence="8">
    <location>
        <begin position="1"/>
        <end position="37"/>
    </location>
</feature>